<evidence type="ECO:0000256" key="6">
    <source>
        <dbReference type="ARBA" id="ARBA00023242"/>
    </source>
</evidence>
<feature type="compositionally biased region" description="Polar residues" evidence="9">
    <location>
        <begin position="95"/>
        <end position="104"/>
    </location>
</feature>
<dbReference type="InterPro" id="IPR007900">
    <property type="entry name" value="TAF4_C"/>
</dbReference>
<comment type="function">
    <text evidence="7">Functions as a component of the DNA-binding general transcription factor complex TFIID. Binding of TFIID to a promoter (with or without TATA element) is the initial step in pre-initiation complex (PIC) formation. TFIID plays a key role in the regulation of gene expression by RNA polymerase II through different activities such as transcription activator interaction, core promoter recognition and selectivity, TFIIA and TFIIB interaction, chromatin modification (histone acetylation by TAF1), facilitation of DNA opening and initiation of transcription.</text>
</comment>
<evidence type="ECO:0000256" key="2">
    <source>
        <dbReference type="ARBA" id="ARBA00006178"/>
    </source>
</evidence>
<dbReference type="Proteomes" id="UP001174694">
    <property type="component" value="Unassembled WGS sequence"/>
</dbReference>
<evidence type="ECO:0000256" key="1">
    <source>
        <dbReference type="ARBA" id="ARBA00004123"/>
    </source>
</evidence>
<feature type="compositionally biased region" description="Pro residues" evidence="9">
    <location>
        <begin position="1"/>
        <end position="26"/>
    </location>
</feature>
<accession>A0AA38RLQ6</accession>
<feature type="compositionally biased region" description="Low complexity" evidence="9">
    <location>
        <begin position="65"/>
        <end position="83"/>
    </location>
</feature>
<comment type="caution">
    <text evidence="11">The sequence shown here is derived from an EMBL/GenBank/DDBJ whole genome shotgun (WGS) entry which is preliminary data.</text>
</comment>
<organism evidence="11 12">
    <name type="scientific">Pleurostoma richardsiae</name>
    <dbReference type="NCBI Taxonomy" id="41990"/>
    <lineage>
        <taxon>Eukaryota</taxon>
        <taxon>Fungi</taxon>
        <taxon>Dikarya</taxon>
        <taxon>Ascomycota</taxon>
        <taxon>Pezizomycotina</taxon>
        <taxon>Sordariomycetes</taxon>
        <taxon>Sordariomycetidae</taxon>
        <taxon>Calosphaeriales</taxon>
        <taxon>Pleurostomataceae</taxon>
        <taxon>Pleurostoma</taxon>
    </lineage>
</organism>
<evidence type="ECO:0000313" key="11">
    <source>
        <dbReference type="EMBL" id="KAJ9133574.1"/>
    </source>
</evidence>
<dbReference type="AlphaFoldDB" id="A0AA38RLQ6"/>
<keyword evidence="6" id="KW-0539">Nucleus</keyword>
<gene>
    <name evidence="11" type="ORF">NKR23_g10693</name>
</gene>
<feature type="domain" description="Transcription initiation factor TFIID component TAF4 C-terminal" evidence="10">
    <location>
        <begin position="342"/>
        <end position="618"/>
    </location>
</feature>
<feature type="compositionally biased region" description="Low complexity" evidence="9">
    <location>
        <begin position="541"/>
        <end position="571"/>
    </location>
</feature>
<feature type="region of interest" description="Disordered" evidence="9">
    <location>
        <begin position="1"/>
        <end position="129"/>
    </location>
</feature>
<evidence type="ECO:0000256" key="4">
    <source>
        <dbReference type="ARBA" id="ARBA00023015"/>
    </source>
</evidence>
<dbReference type="GO" id="GO:0006352">
    <property type="term" value="P:DNA-templated transcription initiation"/>
    <property type="evidence" value="ECO:0007669"/>
    <property type="project" value="InterPro"/>
</dbReference>
<dbReference type="GO" id="GO:0005669">
    <property type="term" value="C:transcription factor TFIID complex"/>
    <property type="evidence" value="ECO:0007669"/>
    <property type="project" value="InterPro"/>
</dbReference>
<evidence type="ECO:0000259" key="10">
    <source>
        <dbReference type="Pfam" id="PF05236"/>
    </source>
</evidence>
<proteinExistence type="inferred from homology"/>
<feature type="compositionally biased region" description="Basic and acidic residues" evidence="9">
    <location>
        <begin position="493"/>
        <end position="505"/>
    </location>
</feature>
<evidence type="ECO:0000256" key="9">
    <source>
        <dbReference type="SAM" id="MobiDB-lite"/>
    </source>
</evidence>
<keyword evidence="12" id="KW-1185">Reference proteome</keyword>
<dbReference type="EMBL" id="JANBVO010000049">
    <property type="protein sequence ID" value="KAJ9133574.1"/>
    <property type="molecule type" value="Genomic_DNA"/>
</dbReference>
<comment type="similarity">
    <text evidence="2">Belongs to the TAF4 family.</text>
</comment>
<feature type="compositionally biased region" description="Basic and acidic residues" evidence="9">
    <location>
        <begin position="448"/>
        <end position="459"/>
    </location>
</feature>
<keyword evidence="5" id="KW-0804">Transcription</keyword>
<dbReference type="Pfam" id="PF05236">
    <property type="entry name" value="TAF4"/>
    <property type="match status" value="1"/>
</dbReference>
<sequence>MAQPQPHMPQPQPAFAQPPRPTPSPVAPHGLALPTLPPTTNKPRLTPSPQPQVTSPYPSSPYPASPGNVAPAPQVPQNAASPSYSTIHSPAPQPHYTTPYTNGSATSPMTMPAPRPTPTPVMNTPPILTTPQTPVGQMHQQYTNASFVLPQQQTHGAMGPPQKPAEKQTREYEYDVSDSLAGTGIDIRAEEGALQEYYASAYGLEARTGFPANTPGSKSSFYGAGVANQAAQHEQEVNQKVAEAAAAERTWNESAARLSAMRAQEQNNQFLQFANVHYKAEKIAKEMGLELNKDMKNAPLQKSRNPLDYPPPQVTIKTSVGPDGAVIATYGSVLPSESYLIDQLALLSIATKHRLREVLEDADKIATTRQKTSHGLVPNDWIDVAAPVNGIDSSITADSPMTGVESAVSPGTNPLKRSFEQSQSQGSAADVKPQHAMTNNLTQAMREIGKSDRELEESRIRKRLKRQQGGEASAAPSRAGSVAPATPGSVAPEPEKAPTKKELKKSAAKQDASAANVNKTSMQFLGMFGKKKKGRSYDWMTGGSASGTSTPSRVQTQGLPGTPATPAPRGAENTALTQEGRNRLGMWREDGEKGKKIQLRDVVVALERDGRDRAALQYAYNKLDESEPR</sequence>
<name>A0AA38RLQ6_9PEZI</name>
<protein>
    <recommendedName>
        <fullName evidence="3">Transcription initiation factor TFIID subunit 4</fullName>
    </recommendedName>
    <alternativeName>
        <fullName evidence="8">TBP-associated factor 4</fullName>
    </alternativeName>
</protein>
<evidence type="ECO:0000256" key="3">
    <source>
        <dbReference type="ARBA" id="ARBA00017306"/>
    </source>
</evidence>
<evidence type="ECO:0000256" key="7">
    <source>
        <dbReference type="ARBA" id="ARBA00025346"/>
    </source>
</evidence>
<keyword evidence="4" id="KW-0805">Transcription regulation</keyword>
<feature type="region of interest" description="Disordered" evidence="9">
    <location>
        <begin position="448"/>
        <end position="514"/>
    </location>
</feature>
<feature type="region of interest" description="Disordered" evidence="9">
    <location>
        <begin position="533"/>
        <end position="582"/>
    </location>
</feature>
<reference evidence="11" key="1">
    <citation type="submission" date="2022-07" db="EMBL/GenBank/DDBJ databases">
        <title>Fungi with potential for degradation of polypropylene.</title>
        <authorList>
            <person name="Gostincar C."/>
        </authorList>
    </citation>
    <scope>NUCLEOTIDE SEQUENCE</scope>
    <source>
        <strain evidence="11">EXF-13308</strain>
    </source>
</reference>
<evidence type="ECO:0000256" key="8">
    <source>
        <dbReference type="ARBA" id="ARBA00031747"/>
    </source>
</evidence>
<evidence type="ECO:0000256" key="5">
    <source>
        <dbReference type="ARBA" id="ARBA00023163"/>
    </source>
</evidence>
<comment type="subcellular location">
    <subcellularLocation>
        <location evidence="1">Nucleus</location>
    </subcellularLocation>
</comment>
<feature type="region of interest" description="Disordered" evidence="9">
    <location>
        <begin position="399"/>
        <end position="434"/>
    </location>
</feature>
<evidence type="ECO:0000313" key="12">
    <source>
        <dbReference type="Proteomes" id="UP001174694"/>
    </source>
</evidence>